<gene>
    <name evidence="3" type="ORF">CHO01_04500</name>
    <name evidence="4" type="ORF">HNR08_002117</name>
</gene>
<evidence type="ECO:0000256" key="1">
    <source>
        <dbReference type="ARBA" id="ARBA00022679"/>
    </source>
</evidence>
<name>A0A511F9V0_9CELL</name>
<dbReference type="CDD" id="cd05563">
    <property type="entry name" value="PTS_IIB_ascorbate"/>
    <property type="match status" value="1"/>
</dbReference>
<comment type="caution">
    <text evidence="3">The sequence shown here is derived from an EMBL/GenBank/DDBJ whole genome shotgun (WGS) entry which is preliminary data.</text>
</comment>
<keyword evidence="5" id="KW-1185">Reference proteome</keyword>
<sequence length="100" mass="10762">MTERPNPLNVLAVCGLGMGTSLILRMTCETVFTRLGIPARVDNTDLSTAKSQTPDVLVGQGMHMHDLEGVATVNVVVDDFIDDAALEARLRPALEEAGWL</sequence>
<dbReference type="RefSeq" id="WP_210736704.1">
    <property type="nucleotide sequence ID" value="NZ_BJVQ01000003.1"/>
</dbReference>
<dbReference type="InterPro" id="IPR003501">
    <property type="entry name" value="PTS_EIIB_2/3"/>
</dbReference>
<proteinExistence type="predicted"/>
<keyword evidence="1" id="KW-0808">Transferase</keyword>
<dbReference type="GO" id="GO:0009401">
    <property type="term" value="P:phosphoenolpyruvate-dependent sugar phosphotransferase system"/>
    <property type="evidence" value="ECO:0007669"/>
    <property type="project" value="InterPro"/>
</dbReference>
<dbReference type="Proteomes" id="UP000321723">
    <property type="component" value="Unassembled WGS sequence"/>
</dbReference>
<feature type="domain" description="Phosphotransferase system EIIB component type 2/3" evidence="2">
    <location>
        <begin position="9"/>
        <end position="87"/>
    </location>
</feature>
<dbReference type="AlphaFoldDB" id="A0A511F9V0"/>
<reference evidence="3 5" key="1">
    <citation type="submission" date="2019-07" db="EMBL/GenBank/DDBJ databases">
        <title>Whole genome shotgun sequence of Cellulomonas hominis NBRC 16055.</title>
        <authorList>
            <person name="Hosoyama A."/>
            <person name="Uohara A."/>
            <person name="Ohji S."/>
            <person name="Ichikawa N."/>
        </authorList>
    </citation>
    <scope>NUCLEOTIDE SEQUENCE [LARGE SCALE GENOMIC DNA]</scope>
    <source>
        <strain evidence="3 5">NBRC 16055</strain>
    </source>
</reference>
<evidence type="ECO:0000313" key="3">
    <source>
        <dbReference type="EMBL" id="GEL45334.1"/>
    </source>
</evidence>
<dbReference type="SUPFAM" id="SSF52794">
    <property type="entry name" value="PTS system IIB component-like"/>
    <property type="match status" value="1"/>
</dbReference>
<dbReference type="Gene3D" id="3.40.50.2300">
    <property type="match status" value="1"/>
</dbReference>
<protein>
    <submittedName>
        <fullName evidence="4">PTS system ascorbate-specific IIB component</fullName>
    </submittedName>
</protein>
<dbReference type="GO" id="GO:0008982">
    <property type="term" value="F:protein-N(PI)-phosphohistidine-sugar phosphotransferase activity"/>
    <property type="evidence" value="ECO:0007669"/>
    <property type="project" value="InterPro"/>
</dbReference>
<dbReference type="Proteomes" id="UP000564629">
    <property type="component" value="Unassembled WGS sequence"/>
</dbReference>
<dbReference type="EMBL" id="BJVQ01000003">
    <property type="protein sequence ID" value="GEL45334.1"/>
    <property type="molecule type" value="Genomic_DNA"/>
</dbReference>
<organism evidence="3 5">
    <name type="scientific">Cellulomonas hominis</name>
    <dbReference type="NCBI Taxonomy" id="156981"/>
    <lineage>
        <taxon>Bacteria</taxon>
        <taxon>Bacillati</taxon>
        <taxon>Actinomycetota</taxon>
        <taxon>Actinomycetes</taxon>
        <taxon>Micrococcales</taxon>
        <taxon>Cellulomonadaceae</taxon>
        <taxon>Cellulomonas</taxon>
    </lineage>
</organism>
<dbReference type="EMBL" id="JACHDN010000001">
    <property type="protein sequence ID" value="MBB5473381.1"/>
    <property type="molecule type" value="Genomic_DNA"/>
</dbReference>
<evidence type="ECO:0000313" key="4">
    <source>
        <dbReference type="EMBL" id="MBB5473381.1"/>
    </source>
</evidence>
<evidence type="ECO:0000259" key="2">
    <source>
        <dbReference type="Pfam" id="PF02302"/>
    </source>
</evidence>
<reference evidence="4 6" key="2">
    <citation type="submission" date="2020-08" db="EMBL/GenBank/DDBJ databases">
        <title>Sequencing the genomes of 1000 actinobacteria strains.</title>
        <authorList>
            <person name="Klenk H.-P."/>
        </authorList>
    </citation>
    <scope>NUCLEOTIDE SEQUENCE [LARGE SCALE GENOMIC DNA]</scope>
    <source>
        <strain evidence="4 6">DSM 9581</strain>
    </source>
</reference>
<dbReference type="InterPro" id="IPR036095">
    <property type="entry name" value="PTS_EIIB-like_sf"/>
</dbReference>
<evidence type="ECO:0000313" key="5">
    <source>
        <dbReference type="Proteomes" id="UP000321723"/>
    </source>
</evidence>
<evidence type="ECO:0000313" key="6">
    <source>
        <dbReference type="Proteomes" id="UP000564629"/>
    </source>
</evidence>
<accession>A0A511F9V0</accession>
<dbReference type="Pfam" id="PF02302">
    <property type="entry name" value="PTS_IIB"/>
    <property type="match status" value="1"/>
</dbReference>